<dbReference type="Proteomes" id="UP000005206">
    <property type="component" value="Unassembled WGS sequence"/>
</dbReference>
<dbReference type="KEGG" id="nhe:NECHADRAFT_89476"/>
<dbReference type="PANTHER" id="PTHR37489">
    <property type="entry name" value="DUF3500 DOMAIN-CONTAINING PROTEIN"/>
    <property type="match status" value="1"/>
</dbReference>
<organism evidence="1 2">
    <name type="scientific">Fusarium vanettenii (strain ATCC MYA-4622 / CBS 123669 / FGSC 9596 / NRRL 45880 / 77-13-4)</name>
    <name type="common">Fusarium solani subsp. pisi</name>
    <dbReference type="NCBI Taxonomy" id="660122"/>
    <lineage>
        <taxon>Eukaryota</taxon>
        <taxon>Fungi</taxon>
        <taxon>Dikarya</taxon>
        <taxon>Ascomycota</taxon>
        <taxon>Pezizomycotina</taxon>
        <taxon>Sordariomycetes</taxon>
        <taxon>Hypocreomycetidae</taxon>
        <taxon>Hypocreales</taxon>
        <taxon>Nectriaceae</taxon>
        <taxon>Fusarium</taxon>
        <taxon>Fusarium solani species complex</taxon>
        <taxon>Fusarium vanettenii</taxon>
    </lineage>
</organism>
<dbReference type="HOGENOM" id="CLU_2085422_0_0_1"/>
<dbReference type="InterPro" id="IPR021889">
    <property type="entry name" value="DUF3500"/>
</dbReference>
<dbReference type="GeneID" id="9666680"/>
<gene>
    <name evidence="1" type="ORF">NECHADRAFT_89476</name>
</gene>
<protein>
    <submittedName>
        <fullName evidence="1">Uncharacterized protein</fullName>
    </submittedName>
</protein>
<dbReference type="eggNOG" id="ENOG502R8TZ">
    <property type="taxonomic scope" value="Eukaryota"/>
</dbReference>
<dbReference type="VEuPathDB" id="FungiDB:NECHADRAFT_89476"/>
<dbReference type="PANTHER" id="PTHR37489:SF1">
    <property type="entry name" value="DUF3500 DOMAIN-CONTAINING PROTEIN"/>
    <property type="match status" value="1"/>
</dbReference>
<dbReference type="AlphaFoldDB" id="C7ZRA8"/>
<dbReference type="RefSeq" id="XP_003039160.1">
    <property type="nucleotide sequence ID" value="XM_003039114.1"/>
</dbReference>
<dbReference type="Pfam" id="PF12006">
    <property type="entry name" value="DUF3500"/>
    <property type="match status" value="1"/>
</dbReference>
<name>C7ZRA8_FUSV7</name>
<dbReference type="EMBL" id="GG699054">
    <property type="protein sequence ID" value="EEU33447.1"/>
    <property type="molecule type" value="Genomic_DNA"/>
</dbReference>
<evidence type="ECO:0000313" key="1">
    <source>
        <dbReference type="EMBL" id="EEU33447.1"/>
    </source>
</evidence>
<reference evidence="1 2" key="1">
    <citation type="journal article" date="2009" name="PLoS Genet.">
        <title>The genome of Nectria haematococca: contribution of supernumerary chromosomes to gene expansion.</title>
        <authorList>
            <person name="Coleman J.J."/>
            <person name="Rounsley S.D."/>
            <person name="Rodriguez-Carres M."/>
            <person name="Kuo A."/>
            <person name="Wasmann C.C."/>
            <person name="Grimwood J."/>
            <person name="Schmutz J."/>
            <person name="Taga M."/>
            <person name="White G.J."/>
            <person name="Zhou S."/>
            <person name="Schwartz D.C."/>
            <person name="Freitag M."/>
            <person name="Ma L.J."/>
            <person name="Danchin E.G."/>
            <person name="Henrissat B."/>
            <person name="Coutinho P.M."/>
            <person name="Nelson D.R."/>
            <person name="Straney D."/>
            <person name="Napoli C.A."/>
            <person name="Barker B.M."/>
            <person name="Gribskov M."/>
            <person name="Rep M."/>
            <person name="Kroken S."/>
            <person name="Molnar I."/>
            <person name="Rensing C."/>
            <person name="Kennell J.C."/>
            <person name="Zamora J."/>
            <person name="Farman M.L."/>
            <person name="Selker E.U."/>
            <person name="Salamov A."/>
            <person name="Shapiro H."/>
            <person name="Pangilinan J."/>
            <person name="Lindquist E."/>
            <person name="Lamers C."/>
            <person name="Grigoriev I.V."/>
            <person name="Geiser D.M."/>
            <person name="Covert S.F."/>
            <person name="Temporini E."/>
            <person name="Vanetten H.D."/>
        </authorList>
    </citation>
    <scope>NUCLEOTIDE SEQUENCE [LARGE SCALE GENOMIC DNA]</scope>
    <source>
        <strain evidence="2">ATCC MYA-4622 / CBS 123669 / FGSC 9596 / NRRL 45880 / 77-13-4</strain>
    </source>
</reference>
<dbReference type="InParanoid" id="C7ZRA8"/>
<evidence type="ECO:0000313" key="2">
    <source>
        <dbReference type="Proteomes" id="UP000005206"/>
    </source>
</evidence>
<accession>C7ZRA8</accession>
<proteinExistence type="predicted"/>
<keyword evidence="2" id="KW-1185">Reference proteome</keyword>
<sequence>MAEVDKYWHETYFCWIGAFKREDGFYFKVYSPVIMLEFDHYSGVFLNNALLLPFYIHTLVRTPNGNDYSKELLRRLYYSLYNILLLKYIYMGTLRGKGGYRISISYRVSISKIPIGD</sequence>
<dbReference type="OrthoDB" id="4539697at2759"/>